<gene>
    <name evidence="1" type="ORF">B0T24DRAFT_525744</name>
</gene>
<organism evidence="1 2">
    <name type="scientific">Lasiosphaeria ovina</name>
    <dbReference type="NCBI Taxonomy" id="92902"/>
    <lineage>
        <taxon>Eukaryota</taxon>
        <taxon>Fungi</taxon>
        <taxon>Dikarya</taxon>
        <taxon>Ascomycota</taxon>
        <taxon>Pezizomycotina</taxon>
        <taxon>Sordariomycetes</taxon>
        <taxon>Sordariomycetidae</taxon>
        <taxon>Sordariales</taxon>
        <taxon>Lasiosphaeriaceae</taxon>
        <taxon>Lasiosphaeria</taxon>
    </lineage>
</organism>
<name>A0AAE0KG73_9PEZI</name>
<evidence type="ECO:0000313" key="2">
    <source>
        <dbReference type="Proteomes" id="UP001287356"/>
    </source>
</evidence>
<reference evidence="1" key="1">
    <citation type="journal article" date="2023" name="Mol. Phylogenet. Evol.">
        <title>Genome-scale phylogeny and comparative genomics of the fungal order Sordariales.</title>
        <authorList>
            <person name="Hensen N."/>
            <person name="Bonometti L."/>
            <person name="Westerberg I."/>
            <person name="Brannstrom I.O."/>
            <person name="Guillou S."/>
            <person name="Cros-Aarteil S."/>
            <person name="Calhoun S."/>
            <person name="Haridas S."/>
            <person name="Kuo A."/>
            <person name="Mondo S."/>
            <person name="Pangilinan J."/>
            <person name="Riley R."/>
            <person name="LaButti K."/>
            <person name="Andreopoulos B."/>
            <person name="Lipzen A."/>
            <person name="Chen C."/>
            <person name="Yan M."/>
            <person name="Daum C."/>
            <person name="Ng V."/>
            <person name="Clum A."/>
            <person name="Steindorff A."/>
            <person name="Ohm R.A."/>
            <person name="Martin F."/>
            <person name="Silar P."/>
            <person name="Natvig D.O."/>
            <person name="Lalanne C."/>
            <person name="Gautier V."/>
            <person name="Ament-Velasquez S.L."/>
            <person name="Kruys A."/>
            <person name="Hutchinson M.I."/>
            <person name="Powell A.J."/>
            <person name="Barry K."/>
            <person name="Miller A.N."/>
            <person name="Grigoriev I.V."/>
            <person name="Debuchy R."/>
            <person name="Gladieux P."/>
            <person name="Hiltunen Thoren M."/>
            <person name="Johannesson H."/>
        </authorList>
    </citation>
    <scope>NUCLEOTIDE SEQUENCE</scope>
    <source>
        <strain evidence="1">CBS 958.72</strain>
    </source>
</reference>
<evidence type="ECO:0000313" key="1">
    <source>
        <dbReference type="EMBL" id="KAK3375906.1"/>
    </source>
</evidence>
<dbReference type="PANTHER" id="PTHR42044:SF2">
    <property type="entry name" value="DUF676 DOMAIN-CONTAINING PROTEIN"/>
    <property type="match status" value="1"/>
</dbReference>
<keyword evidence="2" id="KW-1185">Reference proteome</keyword>
<dbReference type="Proteomes" id="UP001287356">
    <property type="component" value="Unassembled WGS sequence"/>
</dbReference>
<comment type="caution">
    <text evidence="1">The sequence shown here is derived from an EMBL/GenBank/DDBJ whole genome shotgun (WGS) entry which is preliminary data.</text>
</comment>
<proteinExistence type="predicted"/>
<dbReference type="EMBL" id="JAULSN010000003">
    <property type="protein sequence ID" value="KAK3375906.1"/>
    <property type="molecule type" value="Genomic_DNA"/>
</dbReference>
<sequence length="466" mass="49553">MSWVDTGHLAVQMHLAGVEMCMLLAAVPLALALPGAVFALWAAACAAYVAAVCWLLNARDHTHHCSAGSKGWMMGQETEDEKWLFLGGMGVSSRHCHHTTLPALSRLFSRPMTCICMPTYGLPLDLAAVMLQRCLAVPSAARRTLYAQLRSAVLDDSLSRVVVLAQNHGAVLAAQAVAQLCADVPADKLRKLEVYTFGAAAAEFVLPLGEDRNSTVPEPALHHHQPADSKLLHERRGVHVEHFALVADPFAQMGVLQSVRMNMEGRFCGGVFIVNDVVSPSPSTTAAAAAAAGTTPQKQAGHTGNAMKGTMMEDYMLALFPGQMAMLAGGKGVAGAAVAGRRSVLDSVMTIDRDCAEKREIAAITNYYAASRKRKDGSGPNGSSNNGKRLSWTGLAATTAGQHKNGVSAGMEGLEMARKGCKNCDGHKGRDVSWLVRYACADPMDPMAMHDAKQVPPTTTTPWAWA</sequence>
<accession>A0AAE0KG73</accession>
<reference evidence="1" key="2">
    <citation type="submission" date="2023-06" db="EMBL/GenBank/DDBJ databases">
        <authorList>
            <consortium name="Lawrence Berkeley National Laboratory"/>
            <person name="Haridas S."/>
            <person name="Hensen N."/>
            <person name="Bonometti L."/>
            <person name="Westerberg I."/>
            <person name="Brannstrom I.O."/>
            <person name="Guillou S."/>
            <person name="Cros-Aarteil S."/>
            <person name="Calhoun S."/>
            <person name="Kuo A."/>
            <person name="Mondo S."/>
            <person name="Pangilinan J."/>
            <person name="Riley R."/>
            <person name="Labutti K."/>
            <person name="Andreopoulos B."/>
            <person name="Lipzen A."/>
            <person name="Chen C."/>
            <person name="Yanf M."/>
            <person name="Daum C."/>
            <person name="Ng V."/>
            <person name="Clum A."/>
            <person name="Steindorff A."/>
            <person name="Ohm R."/>
            <person name="Martin F."/>
            <person name="Silar P."/>
            <person name="Natvig D."/>
            <person name="Lalanne C."/>
            <person name="Gautier V."/>
            <person name="Ament-Velasquez S.L."/>
            <person name="Kruys A."/>
            <person name="Hutchinson M.I."/>
            <person name="Powell A.J."/>
            <person name="Barry K."/>
            <person name="Miller A.N."/>
            <person name="Grigoriev I.V."/>
            <person name="Debuchy R."/>
            <person name="Gladieux P."/>
            <person name="Thoren M.H."/>
            <person name="Johannesson H."/>
        </authorList>
    </citation>
    <scope>NUCLEOTIDE SEQUENCE</scope>
    <source>
        <strain evidence="1">CBS 958.72</strain>
    </source>
</reference>
<dbReference type="AlphaFoldDB" id="A0AAE0KG73"/>
<protein>
    <submittedName>
        <fullName evidence="1">Uncharacterized protein</fullName>
    </submittedName>
</protein>
<dbReference type="PANTHER" id="PTHR42044">
    <property type="entry name" value="DUF676 DOMAIN-CONTAINING PROTEIN-RELATED"/>
    <property type="match status" value="1"/>
</dbReference>